<dbReference type="SMART" id="SM01128">
    <property type="entry name" value="DDRGK"/>
    <property type="match status" value="1"/>
</dbReference>
<keyword evidence="8" id="KW-0472">Membrane</keyword>
<evidence type="ECO:0000313" key="13">
    <source>
        <dbReference type="Proteomes" id="UP001558652"/>
    </source>
</evidence>
<organism evidence="12 13">
    <name type="scientific">Ranatra chinensis</name>
    <dbReference type="NCBI Taxonomy" id="642074"/>
    <lineage>
        <taxon>Eukaryota</taxon>
        <taxon>Metazoa</taxon>
        <taxon>Ecdysozoa</taxon>
        <taxon>Arthropoda</taxon>
        <taxon>Hexapoda</taxon>
        <taxon>Insecta</taxon>
        <taxon>Pterygota</taxon>
        <taxon>Neoptera</taxon>
        <taxon>Paraneoptera</taxon>
        <taxon>Hemiptera</taxon>
        <taxon>Heteroptera</taxon>
        <taxon>Panheteroptera</taxon>
        <taxon>Nepomorpha</taxon>
        <taxon>Nepidae</taxon>
        <taxon>Ranatrinae</taxon>
        <taxon>Ranatra</taxon>
    </lineage>
</organism>
<comment type="subunit">
    <text evidence="10">Interacts with Atg9; the interaction is transient.</text>
</comment>
<keyword evidence="7" id="KW-1133">Transmembrane helix</keyword>
<evidence type="ECO:0000256" key="11">
    <source>
        <dbReference type="SAM" id="MobiDB-lite"/>
    </source>
</evidence>
<reference evidence="12 13" key="1">
    <citation type="submission" date="2024-07" db="EMBL/GenBank/DDBJ databases">
        <title>Chromosome-level genome assembly of the water stick insect Ranatra chinensis (Heteroptera: Nepidae).</title>
        <authorList>
            <person name="Liu X."/>
        </authorList>
    </citation>
    <scope>NUCLEOTIDE SEQUENCE [LARGE SCALE GENOMIC DNA]</scope>
    <source>
        <strain evidence="12">Cailab_2021Rc</strain>
        <tissue evidence="12">Muscle</tissue>
    </source>
</reference>
<comment type="subcellular location">
    <subcellularLocation>
        <location evidence="1">Endoplasmic reticulum membrane</location>
        <topology evidence="1">Single-pass membrane protein</topology>
    </subcellularLocation>
</comment>
<keyword evidence="5" id="KW-0833">Ubl conjugation pathway</keyword>
<dbReference type="PANTHER" id="PTHR48176:SF1">
    <property type="entry name" value="DDRGK DOMAIN-CONTAINING PROTEIN 1"/>
    <property type="match status" value="1"/>
</dbReference>
<feature type="compositionally biased region" description="Basic and acidic residues" evidence="11">
    <location>
        <begin position="29"/>
        <end position="92"/>
    </location>
</feature>
<dbReference type="InterPro" id="IPR050899">
    <property type="entry name" value="DDRGK_domain-containing"/>
</dbReference>
<proteinExistence type="inferred from homology"/>
<evidence type="ECO:0000256" key="4">
    <source>
        <dbReference type="ARBA" id="ARBA00022692"/>
    </source>
</evidence>
<evidence type="ECO:0000256" key="6">
    <source>
        <dbReference type="ARBA" id="ARBA00022824"/>
    </source>
</evidence>
<evidence type="ECO:0000256" key="8">
    <source>
        <dbReference type="ARBA" id="ARBA00023136"/>
    </source>
</evidence>
<keyword evidence="6" id="KW-0256">Endoplasmic reticulum</keyword>
<dbReference type="AlphaFoldDB" id="A0ABD0Y6G7"/>
<dbReference type="Gene3D" id="1.10.10.10">
    <property type="entry name" value="Winged helix-like DNA-binding domain superfamily/Winged helix DNA-binding domain"/>
    <property type="match status" value="1"/>
</dbReference>
<dbReference type="Pfam" id="PF09756">
    <property type="entry name" value="DDRGK"/>
    <property type="match status" value="1"/>
</dbReference>
<dbReference type="InterPro" id="IPR036388">
    <property type="entry name" value="WH-like_DNA-bd_sf"/>
</dbReference>
<keyword evidence="13" id="KW-1185">Reference proteome</keyword>
<accession>A0ABD0Y6G7</accession>
<dbReference type="EMBL" id="JBFDAA010000013">
    <property type="protein sequence ID" value="KAL1123003.1"/>
    <property type="molecule type" value="Genomic_DNA"/>
</dbReference>
<evidence type="ECO:0000256" key="9">
    <source>
        <dbReference type="ARBA" id="ARBA00049608"/>
    </source>
</evidence>
<evidence type="ECO:0000256" key="3">
    <source>
        <dbReference type="ARBA" id="ARBA00018218"/>
    </source>
</evidence>
<dbReference type="InterPro" id="IPR036390">
    <property type="entry name" value="WH_DNA-bd_sf"/>
</dbReference>
<dbReference type="InterPro" id="IPR019153">
    <property type="entry name" value="DDRGK_dom-contain"/>
</dbReference>
<gene>
    <name evidence="12" type="ORF">AAG570_003327</name>
</gene>
<feature type="region of interest" description="Disordered" evidence="11">
    <location>
        <begin position="1"/>
        <end position="92"/>
    </location>
</feature>
<dbReference type="Proteomes" id="UP001558652">
    <property type="component" value="Unassembled WGS sequence"/>
</dbReference>
<evidence type="ECO:0000256" key="2">
    <source>
        <dbReference type="ARBA" id="ARBA00009829"/>
    </source>
</evidence>
<dbReference type="PANTHER" id="PTHR48176">
    <property type="entry name" value="DDRGK DOMAIN-CONTAINING PROTEIN 1"/>
    <property type="match status" value="1"/>
</dbReference>
<name>A0ABD0Y6G7_9HEMI</name>
<comment type="similarity">
    <text evidence="2">Belongs to the DDRGK1 family.</text>
</comment>
<protein>
    <recommendedName>
        <fullName evidence="3">DDRGK domain-containing protein 1</fullName>
    </recommendedName>
</protein>
<evidence type="ECO:0000256" key="1">
    <source>
        <dbReference type="ARBA" id="ARBA00004389"/>
    </source>
</evidence>
<evidence type="ECO:0000256" key="5">
    <source>
        <dbReference type="ARBA" id="ARBA00022786"/>
    </source>
</evidence>
<evidence type="ECO:0000313" key="12">
    <source>
        <dbReference type="EMBL" id="KAL1123003.1"/>
    </source>
</evidence>
<evidence type="ECO:0000256" key="10">
    <source>
        <dbReference type="ARBA" id="ARBA00049687"/>
    </source>
</evidence>
<comment type="caution">
    <text evidence="12">The sequence shown here is derived from an EMBL/GenBank/DDBJ whole genome shotgun (WGS) entry which is preliminary data.</text>
</comment>
<dbReference type="FunFam" id="1.10.10.10:FF:000143">
    <property type="entry name" value="DDRGK domain-containing protein 1"/>
    <property type="match status" value="1"/>
</dbReference>
<dbReference type="GO" id="GO:0005789">
    <property type="term" value="C:endoplasmic reticulum membrane"/>
    <property type="evidence" value="ECO:0007669"/>
    <property type="project" value="UniProtKB-SubCell"/>
</dbReference>
<feature type="compositionally biased region" description="Low complexity" evidence="11">
    <location>
        <begin position="1"/>
        <end position="10"/>
    </location>
</feature>
<dbReference type="SUPFAM" id="SSF46785">
    <property type="entry name" value="Winged helix' DNA-binding domain"/>
    <property type="match status" value="1"/>
</dbReference>
<comment type="function">
    <text evidence="9">Substrate adapter for ufmylation, the covalent attachment of the ubiquitin-like modifier UFM1 to substrate proteins. Required for ufmylation of Atg9; protects the nervous system during aging, possibly by stabilizing Atg9 and supporting its function.</text>
</comment>
<evidence type="ECO:0000256" key="7">
    <source>
        <dbReference type="ARBA" id="ARBA00022989"/>
    </source>
</evidence>
<keyword evidence="4" id="KW-0812">Transmembrane</keyword>
<sequence>MRAAAAQQQQGADVEDEDLEKMGAKKRAKMEAKAEKKAQREVEEREREEKKRKKEAEDEERRKAAEREQAIEAKREEDERKAKEERERREQEEYMKMKEAFNVEEEGYDANDQDQETLLCDFINYIKNNKVVLLEDLAAHFKLKTQDVISRIHDLQAAGTLTGVIDDRGKFIYVSQTELEGVAKFVKQRGRVSIAELAENSQRLIDLSPVVAST</sequence>